<dbReference type="AlphaFoldDB" id="A0A653CFJ5"/>
<feature type="non-terminal residue" evidence="1">
    <location>
        <position position="1"/>
    </location>
</feature>
<gene>
    <name evidence="1" type="ORF">CALMAC_LOCUS8715</name>
</gene>
<protein>
    <submittedName>
        <fullName evidence="1">Uncharacterized protein</fullName>
    </submittedName>
</protein>
<proteinExistence type="predicted"/>
<organism evidence="1 2">
    <name type="scientific">Callosobruchus maculatus</name>
    <name type="common">Southern cowpea weevil</name>
    <name type="synonym">Pulse bruchid</name>
    <dbReference type="NCBI Taxonomy" id="64391"/>
    <lineage>
        <taxon>Eukaryota</taxon>
        <taxon>Metazoa</taxon>
        <taxon>Ecdysozoa</taxon>
        <taxon>Arthropoda</taxon>
        <taxon>Hexapoda</taxon>
        <taxon>Insecta</taxon>
        <taxon>Pterygota</taxon>
        <taxon>Neoptera</taxon>
        <taxon>Endopterygota</taxon>
        <taxon>Coleoptera</taxon>
        <taxon>Polyphaga</taxon>
        <taxon>Cucujiformia</taxon>
        <taxon>Chrysomeloidea</taxon>
        <taxon>Chrysomelidae</taxon>
        <taxon>Bruchinae</taxon>
        <taxon>Bruchini</taxon>
        <taxon>Callosobruchus</taxon>
    </lineage>
</organism>
<reference evidence="1 2" key="1">
    <citation type="submission" date="2019-01" db="EMBL/GenBank/DDBJ databases">
        <authorList>
            <person name="Sayadi A."/>
        </authorList>
    </citation>
    <scope>NUCLEOTIDE SEQUENCE [LARGE SCALE GENOMIC DNA]</scope>
</reference>
<name>A0A653CFJ5_CALMS</name>
<keyword evidence="2" id="KW-1185">Reference proteome</keyword>
<evidence type="ECO:0000313" key="1">
    <source>
        <dbReference type="EMBL" id="VEN46705.1"/>
    </source>
</evidence>
<dbReference type="OrthoDB" id="10341009at2759"/>
<sequence length="83" mass="9374">RRSLFPQEKNIGGFCGAKRSLAFSIRLAPRHPSTHLGAPRHAHFYDPRENKAGKLTCKGFIIARCNAAVYEVEVWTRPNIEDP</sequence>
<dbReference type="EMBL" id="CAACVG010007713">
    <property type="protein sequence ID" value="VEN46705.1"/>
    <property type="molecule type" value="Genomic_DNA"/>
</dbReference>
<dbReference type="Proteomes" id="UP000410492">
    <property type="component" value="Unassembled WGS sequence"/>
</dbReference>
<evidence type="ECO:0000313" key="2">
    <source>
        <dbReference type="Proteomes" id="UP000410492"/>
    </source>
</evidence>
<accession>A0A653CFJ5</accession>